<dbReference type="InterPro" id="IPR003594">
    <property type="entry name" value="HATPase_dom"/>
</dbReference>
<dbReference type="InterPro" id="IPR000014">
    <property type="entry name" value="PAS"/>
</dbReference>
<dbReference type="InterPro" id="IPR035965">
    <property type="entry name" value="PAS-like_dom_sf"/>
</dbReference>
<dbReference type="SMART" id="SM00387">
    <property type="entry name" value="HATPase_c"/>
    <property type="match status" value="1"/>
</dbReference>
<dbReference type="PRINTS" id="PR00344">
    <property type="entry name" value="BCTRLSENSOR"/>
</dbReference>
<dbReference type="SUPFAM" id="SSF55785">
    <property type="entry name" value="PYP-like sensor domain (PAS domain)"/>
    <property type="match status" value="1"/>
</dbReference>
<dbReference type="SUPFAM" id="SSF55874">
    <property type="entry name" value="ATPase domain of HSP90 chaperone/DNA topoisomerase II/histidine kinase"/>
    <property type="match status" value="1"/>
</dbReference>
<evidence type="ECO:0000256" key="4">
    <source>
        <dbReference type="ARBA" id="ARBA00022679"/>
    </source>
</evidence>
<dbReference type="InterPro" id="IPR005467">
    <property type="entry name" value="His_kinase_dom"/>
</dbReference>
<dbReference type="EC" id="2.7.13.3" evidence="2"/>
<dbReference type="PANTHER" id="PTHR43065:SF34">
    <property type="entry name" value="SPORULATION KINASE A"/>
    <property type="match status" value="1"/>
</dbReference>
<reference evidence="12" key="1">
    <citation type="submission" date="2021-11" db="EMBL/GenBank/DDBJ databases">
        <authorList>
            <person name="Bulgarelli D."/>
        </authorList>
    </citation>
    <scope>NUCLEOTIDE SEQUENCE</scope>
    <source>
        <strain evidence="12">Bi133</strain>
    </source>
</reference>
<accession>A0A9W4L5S4</accession>
<dbReference type="GO" id="GO:0000155">
    <property type="term" value="F:phosphorelay sensor kinase activity"/>
    <property type="evidence" value="ECO:0007669"/>
    <property type="project" value="InterPro"/>
</dbReference>
<dbReference type="AlphaFoldDB" id="A0A9W4L5S4"/>
<proteinExistence type="predicted"/>
<dbReference type="InterPro" id="IPR004358">
    <property type="entry name" value="Sig_transdc_His_kin-like_C"/>
</dbReference>
<dbReference type="SMART" id="SM00388">
    <property type="entry name" value="HisKA"/>
    <property type="match status" value="1"/>
</dbReference>
<dbReference type="PANTHER" id="PTHR43065">
    <property type="entry name" value="SENSOR HISTIDINE KINASE"/>
    <property type="match status" value="1"/>
</dbReference>
<feature type="domain" description="Histidine kinase" evidence="10">
    <location>
        <begin position="138"/>
        <end position="344"/>
    </location>
</feature>
<keyword evidence="3" id="KW-0597">Phosphoprotein</keyword>
<dbReference type="Pfam" id="PF00512">
    <property type="entry name" value="HisKA"/>
    <property type="match status" value="1"/>
</dbReference>
<keyword evidence="9" id="KW-0902">Two-component regulatory system</keyword>
<dbReference type="Gene3D" id="3.30.450.20">
    <property type="entry name" value="PAS domain"/>
    <property type="match status" value="1"/>
</dbReference>
<keyword evidence="5" id="KW-0547">Nucleotide-binding</keyword>
<dbReference type="Gene3D" id="3.30.565.10">
    <property type="entry name" value="Histidine kinase-like ATPase, C-terminal domain"/>
    <property type="match status" value="1"/>
</dbReference>
<dbReference type="EMBL" id="CAKKMG010000069">
    <property type="protein sequence ID" value="CAH0276858.1"/>
    <property type="molecule type" value="Genomic_DNA"/>
</dbReference>
<keyword evidence="6 12" id="KW-0418">Kinase</keyword>
<evidence type="ECO:0000256" key="3">
    <source>
        <dbReference type="ARBA" id="ARBA00022553"/>
    </source>
</evidence>
<comment type="caution">
    <text evidence="12">The sequence shown here is derived from an EMBL/GenBank/DDBJ whole genome shotgun (WGS) entry which is preliminary data.</text>
</comment>
<name>A0A9W4L5S4_9BACI</name>
<evidence type="ECO:0000313" key="12">
    <source>
        <dbReference type="EMBL" id="CAH0276858.1"/>
    </source>
</evidence>
<evidence type="ECO:0000256" key="9">
    <source>
        <dbReference type="ARBA" id="ARBA00023012"/>
    </source>
</evidence>
<gene>
    <name evidence="12" type="primary">kinE_6</name>
    <name evidence="12" type="ORF">SRABI133_03826</name>
</gene>
<dbReference type="Pfam" id="PF13188">
    <property type="entry name" value="PAS_8"/>
    <property type="match status" value="1"/>
</dbReference>
<evidence type="ECO:0000256" key="2">
    <source>
        <dbReference type="ARBA" id="ARBA00012438"/>
    </source>
</evidence>
<evidence type="ECO:0000256" key="1">
    <source>
        <dbReference type="ARBA" id="ARBA00000085"/>
    </source>
</evidence>
<organism evidence="12 13">
    <name type="scientific">Peribacillus simplex</name>
    <dbReference type="NCBI Taxonomy" id="1478"/>
    <lineage>
        <taxon>Bacteria</taxon>
        <taxon>Bacillati</taxon>
        <taxon>Bacillota</taxon>
        <taxon>Bacilli</taxon>
        <taxon>Bacillales</taxon>
        <taxon>Bacillaceae</taxon>
        <taxon>Peribacillus</taxon>
    </lineage>
</organism>
<dbReference type="FunFam" id="1.10.287.130:FF:000040">
    <property type="entry name" value="PAS domain-containing sensor histidine kinase"/>
    <property type="match status" value="1"/>
</dbReference>
<sequence length="361" mass="41520">MKYRALFEHATDAIYLLELNEDRFPIRFLDVNPVACKRLGYSKEKILSISVLDFLPENIKTINIIKDFEKGKHYFTFRDEYVFKIEEKIDTEFIIDIFRLGEKEVAMVITRDITERLKTEELLRKSGKLDVVGQLATAIAHEIRNPLATIKGFIQLIQSMKNKENQWYIDVISSEIEQIEVITNRFMIVAKPQAVKIQLNNLSMLAEQVITLLQPKAMMNNIQIRTVLKSEIPYIPCEGNQLKQVFINILENAIEAMSTGGEILVQIDTLDSHQVSICFIDQGCGIPRERIPYLGEPFYSIKEKGVGLGLMICYEIVEAHQGKIVIESEMNKGTTVNVILPIYYLSYQRILLISFMGKAFR</sequence>
<dbReference type="SUPFAM" id="SSF47384">
    <property type="entry name" value="Homodimeric domain of signal transducing histidine kinase"/>
    <property type="match status" value="1"/>
</dbReference>
<evidence type="ECO:0000256" key="6">
    <source>
        <dbReference type="ARBA" id="ARBA00022777"/>
    </source>
</evidence>
<dbReference type="InterPro" id="IPR036097">
    <property type="entry name" value="HisK_dim/P_sf"/>
</dbReference>
<feature type="domain" description="PAS" evidence="11">
    <location>
        <begin position="1"/>
        <end position="55"/>
    </location>
</feature>
<dbReference type="CDD" id="cd00075">
    <property type="entry name" value="HATPase"/>
    <property type="match status" value="1"/>
</dbReference>
<evidence type="ECO:0000259" key="11">
    <source>
        <dbReference type="PROSITE" id="PS50112"/>
    </source>
</evidence>
<evidence type="ECO:0000256" key="7">
    <source>
        <dbReference type="ARBA" id="ARBA00022840"/>
    </source>
</evidence>
<dbReference type="InterPro" id="IPR036890">
    <property type="entry name" value="HATPase_C_sf"/>
</dbReference>
<dbReference type="PROSITE" id="PS50109">
    <property type="entry name" value="HIS_KIN"/>
    <property type="match status" value="1"/>
</dbReference>
<dbReference type="Pfam" id="PF02518">
    <property type="entry name" value="HATPase_c"/>
    <property type="match status" value="1"/>
</dbReference>
<keyword evidence="4 12" id="KW-0808">Transferase</keyword>
<evidence type="ECO:0000256" key="8">
    <source>
        <dbReference type="ARBA" id="ARBA00022969"/>
    </source>
</evidence>
<dbReference type="Gene3D" id="1.10.287.130">
    <property type="match status" value="1"/>
</dbReference>
<dbReference type="InterPro" id="IPR003661">
    <property type="entry name" value="HisK_dim/P_dom"/>
</dbReference>
<dbReference type="Proteomes" id="UP000789326">
    <property type="component" value="Unassembled WGS sequence"/>
</dbReference>
<evidence type="ECO:0000259" key="10">
    <source>
        <dbReference type="PROSITE" id="PS50109"/>
    </source>
</evidence>
<protein>
    <recommendedName>
        <fullName evidence="2">histidine kinase</fullName>
        <ecNumber evidence="2">2.7.13.3</ecNumber>
    </recommendedName>
</protein>
<dbReference type="NCBIfam" id="TIGR00229">
    <property type="entry name" value="sensory_box"/>
    <property type="match status" value="1"/>
</dbReference>
<evidence type="ECO:0000256" key="5">
    <source>
        <dbReference type="ARBA" id="ARBA00022741"/>
    </source>
</evidence>
<keyword evidence="7" id="KW-0067">ATP-binding</keyword>
<dbReference type="CDD" id="cd00082">
    <property type="entry name" value="HisKA"/>
    <property type="match status" value="1"/>
</dbReference>
<dbReference type="GO" id="GO:0030435">
    <property type="term" value="P:sporulation resulting in formation of a cellular spore"/>
    <property type="evidence" value="ECO:0007669"/>
    <property type="project" value="UniProtKB-KW"/>
</dbReference>
<evidence type="ECO:0000313" key="13">
    <source>
        <dbReference type="Proteomes" id="UP000789326"/>
    </source>
</evidence>
<comment type="catalytic activity">
    <reaction evidence="1">
        <text>ATP + protein L-histidine = ADP + protein N-phospho-L-histidine.</text>
        <dbReference type="EC" id="2.7.13.3"/>
    </reaction>
</comment>
<keyword evidence="8" id="KW-0749">Sporulation</keyword>
<dbReference type="GO" id="GO:0005524">
    <property type="term" value="F:ATP binding"/>
    <property type="evidence" value="ECO:0007669"/>
    <property type="project" value="UniProtKB-KW"/>
</dbReference>
<dbReference type="PROSITE" id="PS50112">
    <property type="entry name" value="PAS"/>
    <property type="match status" value="1"/>
</dbReference>